<keyword evidence="1" id="KW-0645">Protease</keyword>
<reference evidence="6" key="1">
    <citation type="journal article" date="2019" name="Int. J. Syst. Evol. Microbiol.">
        <title>The Global Catalogue of Microorganisms (GCM) 10K type strain sequencing project: providing services to taxonomists for standard genome sequencing and annotation.</title>
        <authorList>
            <consortium name="The Broad Institute Genomics Platform"/>
            <consortium name="The Broad Institute Genome Sequencing Center for Infectious Disease"/>
            <person name="Wu L."/>
            <person name="Ma J."/>
        </authorList>
    </citation>
    <scope>NUCLEOTIDE SEQUENCE [LARGE SCALE GENOMIC DNA]</scope>
    <source>
        <strain evidence="6">JCM 3380</strain>
    </source>
</reference>
<dbReference type="Pfam" id="PF01546">
    <property type="entry name" value="Peptidase_M20"/>
    <property type="match status" value="1"/>
</dbReference>
<dbReference type="Pfam" id="PF07687">
    <property type="entry name" value="M20_dimer"/>
    <property type="match status" value="1"/>
</dbReference>
<keyword evidence="6" id="KW-1185">Reference proteome</keyword>
<gene>
    <name evidence="5" type="ORF">GCM10010492_25030</name>
</gene>
<dbReference type="Gene3D" id="3.40.630.10">
    <property type="entry name" value="Zn peptidases"/>
    <property type="match status" value="1"/>
</dbReference>
<dbReference type="PANTHER" id="PTHR43270">
    <property type="entry name" value="BETA-ALA-HIS DIPEPTIDASE"/>
    <property type="match status" value="1"/>
</dbReference>
<dbReference type="PANTHER" id="PTHR43270:SF4">
    <property type="entry name" value="CARNOSINE DIPEPTIDASE 2, ISOFORM A"/>
    <property type="match status" value="1"/>
</dbReference>
<evidence type="ECO:0000256" key="3">
    <source>
        <dbReference type="ARBA" id="ARBA00022801"/>
    </source>
</evidence>
<dbReference type="InterPro" id="IPR002933">
    <property type="entry name" value="Peptidase_M20"/>
</dbReference>
<dbReference type="InterPro" id="IPR051458">
    <property type="entry name" value="Cyt/Met_Dipeptidase"/>
</dbReference>
<sequence length="480" mass="51010">MNAPTRDWIGPVDRSALTRTVRGLWDDDILPSLSELVAVPAISPAFDPAWEEHGHLAAAIDHVRGWLAGRDLGATVEVVTLPGRTPLLLVDVPATASTSDTVLMYGHLDKQPPVANWSEGLGPWTPVVRDGRLYGRGSADDGYSGYAAVAAIEAVRAAGGAHARCVVLLETGEESGSPDLPAYLEHLKPRLGEVSLVVCLDSGGNDYDRMWLTTSLRGLTQVTLTVRVLDSGMHSGMASGIVPSSFRVARQLLDRLEDSATGEVLVREMHVDIPENRVAEVRDAVGSAPGVLVSSVPWAGSTGPMAEDEVELALNAGWRPTLSVTGADGLPTPDDAGNVLRPFTTLVLSFRLPPTADSKAALDAVVAKLTTDVPYGATVELSRVEHADGWNAPELAPWLRETLDVVGKEVFDAPWRTVALGGSIPFMGLLHEAYPEAQFLVTGAVGPDSNCHVPDEWLNLAHAARITEGVAHVLDAHAKR</sequence>
<name>A0ABP3DCF3_9PSEU</name>
<evidence type="ECO:0000313" key="6">
    <source>
        <dbReference type="Proteomes" id="UP001500416"/>
    </source>
</evidence>
<feature type="domain" description="Peptidase M20 dimerisation" evidence="4">
    <location>
        <begin position="215"/>
        <end position="372"/>
    </location>
</feature>
<evidence type="ECO:0000259" key="4">
    <source>
        <dbReference type="Pfam" id="PF07687"/>
    </source>
</evidence>
<organism evidence="5 6">
    <name type="scientific">Saccharothrix mutabilis subsp. mutabilis</name>
    <dbReference type="NCBI Taxonomy" id="66855"/>
    <lineage>
        <taxon>Bacteria</taxon>
        <taxon>Bacillati</taxon>
        <taxon>Actinomycetota</taxon>
        <taxon>Actinomycetes</taxon>
        <taxon>Pseudonocardiales</taxon>
        <taxon>Pseudonocardiaceae</taxon>
        <taxon>Saccharothrix</taxon>
    </lineage>
</organism>
<proteinExistence type="predicted"/>
<accession>A0ABP3DCF3</accession>
<evidence type="ECO:0000256" key="1">
    <source>
        <dbReference type="ARBA" id="ARBA00022670"/>
    </source>
</evidence>
<evidence type="ECO:0000256" key="2">
    <source>
        <dbReference type="ARBA" id="ARBA00022723"/>
    </source>
</evidence>
<keyword evidence="3" id="KW-0378">Hydrolase</keyword>
<dbReference type="SUPFAM" id="SSF53187">
    <property type="entry name" value="Zn-dependent exopeptidases"/>
    <property type="match status" value="1"/>
</dbReference>
<protein>
    <submittedName>
        <fullName evidence="5">M20/M25/M40 family metallo-hydrolase</fullName>
    </submittedName>
</protein>
<comment type="caution">
    <text evidence="5">The sequence shown here is derived from an EMBL/GenBank/DDBJ whole genome shotgun (WGS) entry which is preliminary data.</text>
</comment>
<dbReference type="InterPro" id="IPR011650">
    <property type="entry name" value="Peptidase_M20_dimer"/>
</dbReference>
<dbReference type="Proteomes" id="UP001500416">
    <property type="component" value="Unassembled WGS sequence"/>
</dbReference>
<keyword evidence="2" id="KW-0479">Metal-binding</keyword>
<dbReference type="EMBL" id="BAAABU010000004">
    <property type="protein sequence ID" value="GAA0225783.1"/>
    <property type="molecule type" value="Genomic_DNA"/>
</dbReference>
<dbReference type="Gene3D" id="3.30.70.360">
    <property type="match status" value="1"/>
</dbReference>
<evidence type="ECO:0000313" key="5">
    <source>
        <dbReference type="EMBL" id="GAA0225783.1"/>
    </source>
</evidence>